<keyword evidence="1" id="KW-0812">Transmembrane</keyword>
<reference evidence="2 3" key="1">
    <citation type="submission" date="2013-02" db="EMBL/GenBank/DDBJ databases">
        <authorList>
            <person name="Fiebig A."/>
            <person name="Goeker M."/>
            <person name="Klenk H.-P.P."/>
        </authorList>
    </citation>
    <scope>NUCLEOTIDE SEQUENCE [LARGE SCALE GENOMIC DNA]</scope>
    <source>
        <strain evidence="2 3">DSM 19309</strain>
    </source>
</reference>
<evidence type="ECO:0000256" key="1">
    <source>
        <dbReference type="SAM" id="Phobius"/>
    </source>
</evidence>
<protein>
    <submittedName>
        <fullName evidence="2">Uncharacterized protein</fullName>
    </submittedName>
</protein>
<gene>
    <name evidence="2" type="ORF">Rumeso_02805</name>
</gene>
<proteinExistence type="predicted"/>
<keyword evidence="1" id="KW-0472">Membrane</keyword>
<dbReference type="STRING" id="442562.Rumeso_02805"/>
<organism evidence="2 3">
    <name type="scientific">Rubellimicrobium mesophilum DSM 19309</name>
    <dbReference type="NCBI Taxonomy" id="442562"/>
    <lineage>
        <taxon>Bacteria</taxon>
        <taxon>Pseudomonadati</taxon>
        <taxon>Pseudomonadota</taxon>
        <taxon>Alphaproteobacteria</taxon>
        <taxon>Rhodobacterales</taxon>
        <taxon>Roseobacteraceae</taxon>
        <taxon>Rubellimicrobium</taxon>
    </lineage>
</organism>
<dbReference type="HOGENOM" id="CLU_193689_0_0_5"/>
<accession>A0A017HNI3</accession>
<sequence length="93" mass="9597">MRDFFIRGFEAILSIILIVAAIGIVIAAGVAAFGNASIEGAPAGMQGPLAGLAILIVGFIGLIVYGGLLYLGLGIYHNTRRTAELLEARGGRL</sequence>
<feature type="transmembrane region" description="Helical" evidence="1">
    <location>
        <begin position="12"/>
        <end position="38"/>
    </location>
</feature>
<comment type="caution">
    <text evidence="2">The sequence shown here is derived from an EMBL/GenBank/DDBJ whole genome shotgun (WGS) entry which is preliminary data.</text>
</comment>
<keyword evidence="3" id="KW-1185">Reference proteome</keyword>
<name>A0A017HNI3_9RHOB</name>
<keyword evidence="1" id="KW-1133">Transmembrane helix</keyword>
<dbReference type="Proteomes" id="UP000019666">
    <property type="component" value="Unassembled WGS sequence"/>
</dbReference>
<feature type="transmembrane region" description="Helical" evidence="1">
    <location>
        <begin position="50"/>
        <end position="71"/>
    </location>
</feature>
<dbReference type="RefSeq" id="WP_037279314.1">
    <property type="nucleotide sequence ID" value="NZ_KK088560.1"/>
</dbReference>
<dbReference type="AlphaFoldDB" id="A0A017HNI3"/>
<dbReference type="EMBL" id="AOSK01000068">
    <property type="protein sequence ID" value="EYD75718.1"/>
    <property type="molecule type" value="Genomic_DNA"/>
</dbReference>
<evidence type="ECO:0000313" key="3">
    <source>
        <dbReference type="Proteomes" id="UP000019666"/>
    </source>
</evidence>
<evidence type="ECO:0000313" key="2">
    <source>
        <dbReference type="EMBL" id="EYD75718.1"/>
    </source>
</evidence>